<dbReference type="OrthoDB" id="3222238at2759"/>
<dbReference type="STRING" id="933084.A0A067PQ55"/>
<dbReference type="EMBL" id="KL197734">
    <property type="protein sequence ID" value="KDQ53427.1"/>
    <property type="molecule type" value="Genomic_DNA"/>
</dbReference>
<dbReference type="InterPro" id="IPR032675">
    <property type="entry name" value="LRR_dom_sf"/>
</dbReference>
<dbReference type="HOGENOM" id="CLU_021164_3_0_1"/>
<dbReference type="InParanoid" id="A0A067PQ55"/>
<dbReference type="Proteomes" id="UP000027265">
    <property type="component" value="Unassembled WGS sequence"/>
</dbReference>
<reference evidence="2" key="1">
    <citation type="journal article" date="2014" name="Proc. Natl. Acad. Sci. U.S.A.">
        <title>Extensive sampling of basidiomycete genomes demonstrates inadequacy of the white-rot/brown-rot paradigm for wood decay fungi.</title>
        <authorList>
            <person name="Riley R."/>
            <person name="Salamov A.A."/>
            <person name="Brown D.W."/>
            <person name="Nagy L.G."/>
            <person name="Floudas D."/>
            <person name="Held B.W."/>
            <person name="Levasseur A."/>
            <person name="Lombard V."/>
            <person name="Morin E."/>
            <person name="Otillar R."/>
            <person name="Lindquist E.A."/>
            <person name="Sun H."/>
            <person name="LaButti K.M."/>
            <person name="Schmutz J."/>
            <person name="Jabbour D."/>
            <person name="Luo H."/>
            <person name="Baker S.E."/>
            <person name="Pisabarro A.G."/>
            <person name="Walton J.D."/>
            <person name="Blanchette R.A."/>
            <person name="Henrissat B."/>
            <person name="Martin F."/>
            <person name="Cullen D."/>
            <person name="Hibbett D.S."/>
            <person name="Grigoriev I.V."/>
        </authorList>
    </citation>
    <scope>NUCLEOTIDE SEQUENCE [LARGE SCALE GENOMIC DNA]</scope>
    <source>
        <strain evidence="2">MUCL 33604</strain>
    </source>
</reference>
<keyword evidence="2" id="KW-1185">Reference proteome</keyword>
<accession>A0A067PQ55</accession>
<dbReference type="AlphaFoldDB" id="A0A067PQ55"/>
<evidence type="ECO:0000313" key="2">
    <source>
        <dbReference type="Proteomes" id="UP000027265"/>
    </source>
</evidence>
<sequence>MPYAQVFSIEELSREICWHLNDSENFRNGTLASLARSCGSFLEPALDVLWYTMRDMEPLLKLIPALEVSDKENDYGQLVSYYNISYPLEERDWTRFDYYARRIRILYFSHYGEIDCAIYSRLSQYTISPSLIPSLRSLSWFHRHPTQSFASFTSEVNPFLTPSLQTLCIENESGYEEDDIVDAATSSEQKETLRAFFHMLSGRCPSVQSLTLYGDLREVSLGFLSKFRNLKEVKLTGHSTKVDDLSITFEALSVLPHLEKIHNIDLSTGPGVVSCTPGFPSLSHISTRSGDSTNILSILQCISSPSLQSFSSFQSFSSWQDLEGGSNRDFLSCTSLLASKFSTTLQQVTIYRSHRCPVEQVGLSVFDTLLRGLPHLRHFRLALATGDQWPTMTDDQVKRMTQAWPSMEDLAIQHSISLPSLKTITHAWPNLTSLTFPTLYISTPDLKLTYESHPLRNLSISAFSQTDPSSSPHDIARVIDAMFPKLIVDILATIRCEVMAGVERLQMGRA</sequence>
<protein>
    <recommendedName>
        <fullName evidence="3">F-box domain-containing protein</fullName>
    </recommendedName>
</protein>
<evidence type="ECO:0000313" key="1">
    <source>
        <dbReference type="EMBL" id="KDQ53427.1"/>
    </source>
</evidence>
<organism evidence="1 2">
    <name type="scientific">Jaapia argillacea MUCL 33604</name>
    <dbReference type="NCBI Taxonomy" id="933084"/>
    <lineage>
        <taxon>Eukaryota</taxon>
        <taxon>Fungi</taxon>
        <taxon>Dikarya</taxon>
        <taxon>Basidiomycota</taxon>
        <taxon>Agaricomycotina</taxon>
        <taxon>Agaricomycetes</taxon>
        <taxon>Agaricomycetidae</taxon>
        <taxon>Jaapiales</taxon>
        <taxon>Jaapiaceae</taxon>
        <taxon>Jaapia</taxon>
    </lineage>
</organism>
<dbReference type="SUPFAM" id="SSF52047">
    <property type="entry name" value="RNI-like"/>
    <property type="match status" value="1"/>
</dbReference>
<evidence type="ECO:0008006" key="3">
    <source>
        <dbReference type="Google" id="ProtNLM"/>
    </source>
</evidence>
<gene>
    <name evidence="1" type="ORF">JAAARDRAFT_197573</name>
</gene>
<proteinExistence type="predicted"/>
<dbReference type="Gene3D" id="3.80.10.10">
    <property type="entry name" value="Ribonuclease Inhibitor"/>
    <property type="match status" value="1"/>
</dbReference>
<name>A0A067PQ55_9AGAM</name>